<dbReference type="GO" id="GO:0042802">
    <property type="term" value="F:identical protein binding"/>
    <property type="evidence" value="ECO:0007669"/>
    <property type="project" value="TreeGrafter"/>
</dbReference>
<evidence type="ECO:0000259" key="2">
    <source>
        <dbReference type="Pfam" id="PF14501"/>
    </source>
</evidence>
<evidence type="ECO:0000313" key="4">
    <source>
        <dbReference type="Proteomes" id="UP000005387"/>
    </source>
</evidence>
<feature type="transmembrane region" description="Helical" evidence="1">
    <location>
        <begin position="50"/>
        <end position="70"/>
    </location>
</feature>
<keyword evidence="4" id="KW-1185">Reference proteome</keyword>
<dbReference type="Gene3D" id="3.30.565.10">
    <property type="entry name" value="Histidine kinase-like ATPase, C-terminal domain"/>
    <property type="match status" value="1"/>
</dbReference>
<dbReference type="STRING" id="717606.PaecuDRAFT_1057"/>
<keyword evidence="1" id="KW-0472">Membrane</keyword>
<accession>E0I5Y5</accession>
<feature type="transmembrane region" description="Helical" evidence="1">
    <location>
        <begin position="76"/>
        <end position="95"/>
    </location>
</feature>
<protein>
    <submittedName>
        <fullName evidence="3">Signal transduction histidine kinase regulating citrate/malate metabolism</fullName>
    </submittedName>
</protein>
<keyword evidence="3" id="KW-0418">Kinase</keyword>
<keyword evidence="1" id="KW-1133">Transmembrane helix</keyword>
<keyword evidence="1" id="KW-0812">Transmembrane</keyword>
<dbReference type="EMBL" id="AEDD01000002">
    <property type="protein sequence ID" value="EFM12377.1"/>
    <property type="molecule type" value="Genomic_DNA"/>
</dbReference>
<evidence type="ECO:0000313" key="3">
    <source>
        <dbReference type="EMBL" id="EFM12377.1"/>
    </source>
</evidence>
<dbReference type="PANTHER" id="PTHR40448:SF1">
    <property type="entry name" value="TWO-COMPONENT SENSOR HISTIDINE KINASE"/>
    <property type="match status" value="1"/>
</dbReference>
<evidence type="ECO:0000256" key="1">
    <source>
        <dbReference type="SAM" id="Phobius"/>
    </source>
</evidence>
<dbReference type="SUPFAM" id="SSF55874">
    <property type="entry name" value="ATPase domain of HSP90 chaperone/DNA topoisomerase II/histidine kinase"/>
    <property type="match status" value="1"/>
</dbReference>
<dbReference type="eggNOG" id="COG3290">
    <property type="taxonomic scope" value="Bacteria"/>
</dbReference>
<dbReference type="CDD" id="cd16935">
    <property type="entry name" value="HATPase_AgrC-ComD-like"/>
    <property type="match status" value="1"/>
</dbReference>
<sequence>MINRALYHVVPQVTCLASIGCVWFTYLYFRTRLNRPIRDAIQEFNKSIHAVLLFSVVVICNVITSTVWFSLADSSLNVLLVTTVIVENCLIIYVFETLLKKYMLVIENAHLKELLTYQEHNYMKSTRAFNAIKKSIHDTNKHLLYIEKCIEENCPQTAVEHIKKTRNQINHCSNVTRTGNLAIDTFVSNALSLAQENQIHMDYSINISSTTLKIDNYDLCILLGNILDNAIEAARSVQEIDNKQIQLRIFSSNYALFIHVINTRTEDIEHTKKTTNEHSEFHGIGLKIIQEIAKKYGGHLKMNVSDNQFETLVVLPFSIINEEEFPA</sequence>
<feature type="domain" description="Sensor histidine kinase NatK-like C-terminal" evidence="2">
    <location>
        <begin position="217"/>
        <end position="316"/>
    </location>
</feature>
<dbReference type="InterPro" id="IPR032834">
    <property type="entry name" value="NatK-like_C"/>
</dbReference>
<dbReference type="PANTHER" id="PTHR40448">
    <property type="entry name" value="TWO-COMPONENT SENSOR HISTIDINE KINASE"/>
    <property type="match status" value="1"/>
</dbReference>
<name>E0I5Y5_9BACL</name>
<gene>
    <name evidence="3" type="ORF">PaecuDRAFT_1057</name>
</gene>
<dbReference type="InterPro" id="IPR036890">
    <property type="entry name" value="HATPase_C_sf"/>
</dbReference>
<dbReference type="Pfam" id="PF14501">
    <property type="entry name" value="HATPase_c_5"/>
    <property type="match status" value="1"/>
</dbReference>
<dbReference type="PROSITE" id="PS51257">
    <property type="entry name" value="PROKAR_LIPOPROTEIN"/>
    <property type="match status" value="1"/>
</dbReference>
<proteinExistence type="predicted"/>
<organism evidence="3 4">
    <name type="scientific">Paenibacillus curdlanolyticus YK9</name>
    <dbReference type="NCBI Taxonomy" id="717606"/>
    <lineage>
        <taxon>Bacteria</taxon>
        <taxon>Bacillati</taxon>
        <taxon>Bacillota</taxon>
        <taxon>Bacilli</taxon>
        <taxon>Bacillales</taxon>
        <taxon>Paenibacillaceae</taxon>
        <taxon>Paenibacillus</taxon>
    </lineage>
</organism>
<keyword evidence="3" id="KW-0808">Transferase</keyword>
<reference evidence="3 4" key="1">
    <citation type="submission" date="2010-07" db="EMBL/GenBank/DDBJ databases">
        <title>The draft genome of Paenibacillus curdlanolyticus YK9.</title>
        <authorList>
            <consortium name="US DOE Joint Genome Institute (JGI-PGF)"/>
            <person name="Lucas S."/>
            <person name="Copeland A."/>
            <person name="Lapidus A."/>
            <person name="Cheng J.-F."/>
            <person name="Bruce D."/>
            <person name="Goodwin L."/>
            <person name="Pitluck S."/>
            <person name="Land M.L."/>
            <person name="Hauser L."/>
            <person name="Chang Y.-J."/>
            <person name="Jeffries C."/>
            <person name="Anderson I.J."/>
            <person name="Johnson E."/>
            <person name="Loganathan U."/>
            <person name="Mulhopadhyay B."/>
            <person name="Kyrpides N."/>
            <person name="Woyke T.J."/>
        </authorList>
    </citation>
    <scope>NUCLEOTIDE SEQUENCE [LARGE SCALE GENOMIC DNA]</scope>
    <source>
        <strain evidence="3 4">YK9</strain>
    </source>
</reference>
<dbReference type="Proteomes" id="UP000005387">
    <property type="component" value="Unassembled WGS sequence"/>
</dbReference>
<dbReference type="GO" id="GO:0016301">
    <property type="term" value="F:kinase activity"/>
    <property type="evidence" value="ECO:0007669"/>
    <property type="project" value="UniProtKB-KW"/>
</dbReference>
<feature type="transmembrane region" description="Helical" evidence="1">
    <location>
        <begin position="6"/>
        <end position="29"/>
    </location>
</feature>
<dbReference type="AlphaFoldDB" id="E0I5Y5"/>